<feature type="domain" description="VWFA" evidence="1">
    <location>
        <begin position="73"/>
        <end position="197"/>
    </location>
</feature>
<comment type="caution">
    <text evidence="2">The sequence shown here is derived from an EMBL/GenBank/DDBJ whole genome shotgun (WGS) entry which is preliminary data.</text>
</comment>
<dbReference type="PROSITE" id="PS50234">
    <property type="entry name" value="VWFA"/>
    <property type="match status" value="1"/>
</dbReference>
<name>A0A953SF96_9BACT</name>
<dbReference type="InterPro" id="IPR036465">
    <property type="entry name" value="vWFA_dom_sf"/>
</dbReference>
<reference evidence="2" key="2">
    <citation type="submission" date="2021-08" db="EMBL/GenBank/DDBJ databases">
        <authorList>
            <person name="Dalcin Martins P."/>
        </authorList>
    </citation>
    <scope>NUCLEOTIDE SEQUENCE</scope>
    <source>
        <strain evidence="2">MAG_39</strain>
    </source>
</reference>
<proteinExistence type="predicted"/>
<reference evidence="2" key="1">
    <citation type="journal article" date="2021" name="bioRxiv">
        <title>Unraveling nitrogen, sulfur and carbon metabolic pathways and microbial community transcriptional responses to substrate deprivation and toxicity stresses in a bioreactor mimicking anoxic brackish coastal sediment conditions.</title>
        <authorList>
            <person name="Martins P.D."/>
            <person name="Echeveste M.J."/>
            <person name="Arshad A."/>
            <person name="Kurth J."/>
            <person name="Ouboter H."/>
            <person name="Jetten M.S.M."/>
            <person name="Welte C.U."/>
        </authorList>
    </citation>
    <scope>NUCLEOTIDE SEQUENCE</scope>
    <source>
        <strain evidence="2">MAG_39</strain>
    </source>
</reference>
<dbReference type="Pfam" id="PF13519">
    <property type="entry name" value="VWA_2"/>
    <property type="match status" value="1"/>
</dbReference>
<dbReference type="SMART" id="SM00327">
    <property type="entry name" value="VWA"/>
    <property type="match status" value="1"/>
</dbReference>
<evidence type="ECO:0000313" key="3">
    <source>
        <dbReference type="Proteomes" id="UP000705867"/>
    </source>
</evidence>
<gene>
    <name evidence="2" type="ORF">K8I29_19390</name>
</gene>
<dbReference type="SUPFAM" id="SSF53300">
    <property type="entry name" value="vWA-like"/>
    <property type="match status" value="1"/>
</dbReference>
<sequence length="247" mass="26829">MLLNRTVESLMREGKNIASKGGIVTRKTALLPYVPGSEWELEATLDRMVAKGSLTTPAYEDIRSRKIVRSKRCFVILADKSNSLGPTIDYVALAVSILAEALRNEDYAVVLFDDRIREVKAVGDFKEESDVLEEILNVECSGATNLHAAFEEVSRQFASASSGAEGICVVVSDVIPTVGPDPLEAASTLPQMEVLYFPNNSTAIGETCADDLEALPRVRVREIRELGDIVDAIQDIISFGSLEVAHG</sequence>
<dbReference type="AlphaFoldDB" id="A0A953SF96"/>
<evidence type="ECO:0000313" key="2">
    <source>
        <dbReference type="EMBL" id="MBZ0158367.1"/>
    </source>
</evidence>
<dbReference type="InterPro" id="IPR002035">
    <property type="entry name" value="VWF_A"/>
</dbReference>
<dbReference type="CDD" id="cd00198">
    <property type="entry name" value="vWFA"/>
    <property type="match status" value="1"/>
</dbReference>
<protein>
    <submittedName>
        <fullName evidence="2">VWA domain-containing protein</fullName>
    </submittedName>
</protein>
<dbReference type="Gene3D" id="3.40.50.410">
    <property type="entry name" value="von Willebrand factor, type A domain"/>
    <property type="match status" value="1"/>
</dbReference>
<evidence type="ECO:0000259" key="1">
    <source>
        <dbReference type="PROSITE" id="PS50234"/>
    </source>
</evidence>
<dbReference type="Proteomes" id="UP000705867">
    <property type="component" value="Unassembled WGS sequence"/>
</dbReference>
<accession>A0A953SF96</accession>
<organism evidence="2 3">
    <name type="scientific">Candidatus Nitrobium versatile</name>
    <dbReference type="NCBI Taxonomy" id="2884831"/>
    <lineage>
        <taxon>Bacteria</taxon>
        <taxon>Pseudomonadati</taxon>
        <taxon>Nitrospirota</taxon>
        <taxon>Nitrospiria</taxon>
        <taxon>Nitrospirales</taxon>
        <taxon>Nitrospiraceae</taxon>
        <taxon>Candidatus Nitrobium</taxon>
    </lineage>
</organism>
<dbReference type="EMBL" id="JAIOIV010000150">
    <property type="protein sequence ID" value="MBZ0158367.1"/>
    <property type="molecule type" value="Genomic_DNA"/>
</dbReference>